<organism evidence="1 2">
    <name type="scientific">Paramormyrops kingsleyae</name>
    <dbReference type="NCBI Taxonomy" id="1676925"/>
    <lineage>
        <taxon>Eukaryota</taxon>
        <taxon>Metazoa</taxon>
        <taxon>Chordata</taxon>
        <taxon>Craniata</taxon>
        <taxon>Vertebrata</taxon>
        <taxon>Euteleostomi</taxon>
        <taxon>Actinopterygii</taxon>
        <taxon>Neopterygii</taxon>
        <taxon>Teleostei</taxon>
        <taxon>Osteoglossocephala</taxon>
        <taxon>Osteoglossomorpha</taxon>
        <taxon>Osteoglossiformes</taxon>
        <taxon>Mormyridae</taxon>
        <taxon>Paramormyrops</taxon>
    </lineage>
</organism>
<dbReference type="PANTHER" id="PTHR31025:SF27">
    <property type="entry name" value="SI:CH211-193K19.2-RELATED"/>
    <property type="match status" value="1"/>
</dbReference>
<reference evidence="1" key="2">
    <citation type="submission" date="2025-09" db="UniProtKB">
        <authorList>
            <consortium name="Ensembl"/>
        </authorList>
    </citation>
    <scope>IDENTIFICATION</scope>
</reference>
<dbReference type="PANTHER" id="PTHR31025">
    <property type="entry name" value="SI:CH211-196P9.1-RELATED"/>
    <property type="match status" value="1"/>
</dbReference>
<proteinExistence type="predicted"/>
<evidence type="ECO:0000313" key="1">
    <source>
        <dbReference type="Ensembl" id="ENSPKIP00000024916.1"/>
    </source>
</evidence>
<reference evidence="1" key="1">
    <citation type="submission" date="2025-08" db="UniProtKB">
        <authorList>
            <consortium name="Ensembl"/>
        </authorList>
    </citation>
    <scope>IDENTIFICATION</scope>
</reference>
<name>A0A3B3S4F1_9TELE</name>
<dbReference type="Ensembl" id="ENSPKIT00000005638.1">
    <property type="protein sequence ID" value="ENSPKIP00000024916.1"/>
    <property type="gene ID" value="ENSPKIG00000007983.1"/>
</dbReference>
<protein>
    <submittedName>
        <fullName evidence="1">Uncharacterized protein</fullName>
    </submittedName>
</protein>
<accession>A0A3B3S4F1</accession>
<dbReference type="AlphaFoldDB" id="A0A3B3S4F1"/>
<keyword evidence="2" id="KW-1185">Reference proteome</keyword>
<dbReference type="Proteomes" id="UP000261540">
    <property type="component" value="Unplaced"/>
</dbReference>
<dbReference type="GeneTree" id="ENSGT00950000182912"/>
<evidence type="ECO:0000313" key="2">
    <source>
        <dbReference type="Proteomes" id="UP000261540"/>
    </source>
</evidence>
<sequence length="133" mass="14695">SDIKRECLLKALAVYLGEDPTTLVTEYLDVHNDDAQQSTGATVLGIYVIRCEGAEARDSYQDVGIIVEGLTVLQNLRSVAHACALMLGLAYALNLAYPDGLKYTFEVLQKLLLELEPTRLSKKVQVLKNKLLE</sequence>